<dbReference type="GO" id="GO:0032259">
    <property type="term" value="P:methylation"/>
    <property type="evidence" value="ECO:0007669"/>
    <property type="project" value="UniProtKB-KW"/>
</dbReference>
<dbReference type="InterPro" id="IPR050320">
    <property type="entry name" value="N5-glutamine_MTase"/>
</dbReference>
<protein>
    <submittedName>
        <fullName evidence="5">Methylase</fullName>
    </submittedName>
</protein>
<dbReference type="CDD" id="cd02440">
    <property type="entry name" value="AdoMet_MTases"/>
    <property type="match status" value="1"/>
</dbReference>
<evidence type="ECO:0000256" key="1">
    <source>
        <dbReference type="ARBA" id="ARBA00022603"/>
    </source>
</evidence>
<name>A0A5E4ZMS0_9BURK</name>
<dbReference type="Gene3D" id="3.40.50.150">
    <property type="entry name" value="Vaccinia Virus protein VP39"/>
    <property type="match status" value="1"/>
</dbReference>
<keyword evidence="1 5" id="KW-0489">Methyltransferase</keyword>
<dbReference type="Pfam" id="PF05175">
    <property type="entry name" value="MTS"/>
    <property type="match status" value="1"/>
</dbReference>
<dbReference type="Proteomes" id="UP000414136">
    <property type="component" value="Unassembled WGS sequence"/>
</dbReference>
<feature type="compositionally biased region" description="Low complexity" evidence="3">
    <location>
        <begin position="124"/>
        <end position="133"/>
    </location>
</feature>
<dbReference type="GO" id="GO:0036009">
    <property type="term" value="F:protein-glutamine N-methyltransferase activity"/>
    <property type="evidence" value="ECO:0007669"/>
    <property type="project" value="TreeGrafter"/>
</dbReference>
<dbReference type="GO" id="GO:0003676">
    <property type="term" value="F:nucleic acid binding"/>
    <property type="evidence" value="ECO:0007669"/>
    <property type="project" value="InterPro"/>
</dbReference>
<dbReference type="PANTHER" id="PTHR18895:SF74">
    <property type="entry name" value="MTRF1L RELEASE FACTOR GLUTAMINE METHYLTRANSFERASE"/>
    <property type="match status" value="1"/>
</dbReference>
<keyword evidence="1 5" id="KW-0808">Transferase</keyword>
<dbReference type="InterPro" id="IPR002052">
    <property type="entry name" value="DNA_methylase_N6_adenine_CS"/>
</dbReference>
<dbReference type="AlphaFoldDB" id="A0A5E4ZMS0"/>
<evidence type="ECO:0000256" key="2">
    <source>
        <dbReference type="ARBA" id="ARBA00022691"/>
    </source>
</evidence>
<evidence type="ECO:0000313" key="5">
    <source>
        <dbReference type="EMBL" id="VVE61665.1"/>
    </source>
</evidence>
<evidence type="ECO:0000256" key="3">
    <source>
        <dbReference type="SAM" id="MobiDB-lite"/>
    </source>
</evidence>
<feature type="domain" description="Methyltransferase small" evidence="4">
    <location>
        <begin position="242"/>
        <end position="359"/>
    </location>
</feature>
<proteinExistence type="predicted"/>
<dbReference type="InterPro" id="IPR029063">
    <property type="entry name" value="SAM-dependent_MTases_sf"/>
</dbReference>
<dbReference type="InterPro" id="IPR007848">
    <property type="entry name" value="Small_mtfrase_dom"/>
</dbReference>
<sequence>MRVRAGPISGRRRGNAGIMRAYGAPRCAATLLQRHSMNEFPTLAWTEDGRPVTARWRSEAGVTPARRVEVVDDTITADEAYHLACGGTALLYRGDYQNARQLMQAMARRIDRPPHRARRKPGAKDAPAPSPADAFHKHRMAQAQRARILGMVLIPLDADYGIPLRRAPDVREACTQAWGAPDGLACVASLREILGLIGAHEWRKKGVAIPALGGATIHPWYGVFSPVRGEYLQLIEQAPLPSTALAFDVGTGTGVIAALLARRGVQQVVGTDRDPRALACARENMARLGYERSVKIVDADLFPDGKAPLIVCNPPWLPAKANAPIEHAIYDPESQMLKGFLNGLAEHLSPGGEGWLVMSDLAEHLGLRTRETLLSWIHGAGLVVLARHDVRPHHPKATDTNDPLHAARRAEVTSLWRLGVRPA</sequence>
<accession>A0A5E4ZMS0</accession>
<reference evidence="5 6" key="1">
    <citation type="submission" date="2019-08" db="EMBL/GenBank/DDBJ databases">
        <authorList>
            <person name="Peeters C."/>
        </authorList>
    </citation>
    <scope>NUCLEOTIDE SEQUENCE [LARGE SCALE GENOMIC DNA]</scope>
    <source>
        <strain evidence="5 6">LMG 31118</strain>
    </source>
</reference>
<evidence type="ECO:0000259" key="4">
    <source>
        <dbReference type="Pfam" id="PF05175"/>
    </source>
</evidence>
<dbReference type="EMBL" id="CABPSQ010000001">
    <property type="protein sequence ID" value="VVE61665.1"/>
    <property type="molecule type" value="Genomic_DNA"/>
</dbReference>
<gene>
    <name evidence="5" type="ORF">PCA31118_00659</name>
</gene>
<dbReference type="SUPFAM" id="SSF53335">
    <property type="entry name" value="S-adenosyl-L-methionine-dependent methyltransferases"/>
    <property type="match status" value="1"/>
</dbReference>
<evidence type="ECO:0000313" key="6">
    <source>
        <dbReference type="Proteomes" id="UP000414136"/>
    </source>
</evidence>
<feature type="region of interest" description="Disordered" evidence="3">
    <location>
        <begin position="111"/>
        <end position="136"/>
    </location>
</feature>
<keyword evidence="6" id="KW-1185">Reference proteome</keyword>
<organism evidence="5 6">
    <name type="scientific">Pandoraea captiosa</name>
    <dbReference type="NCBI Taxonomy" id="2508302"/>
    <lineage>
        <taxon>Bacteria</taxon>
        <taxon>Pseudomonadati</taxon>
        <taxon>Pseudomonadota</taxon>
        <taxon>Betaproteobacteria</taxon>
        <taxon>Burkholderiales</taxon>
        <taxon>Burkholderiaceae</taxon>
        <taxon>Pandoraea</taxon>
    </lineage>
</organism>
<keyword evidence="2" id="KW-0949">S-adenosyl-L-methionine</keyword>
<dbReference type="PROSITE" id="PS00092">
    <property type="entry name" value="N6_MTASE"/>
    <property type="match status" value="1"/>
</dbReference>
<dbReference type="PANTHER" id="PTHR18895">
    <property type="entry name" value="HEMK METHYLTRANSFERASE"/>
    <property type="match status" value="1"/>
</dbReference>